<name>A0A8H3EUC6_9LECA</name>
<reference evidence="2" key="1">
    <citation type="submission" date="2021-03" db="EMBL/GenBank/DDBJ databases">
        <authorList>
            <person name="Tagirdzhanova G."/>
        </authorList>
    </citation>
    <scope>NUCLEOTIDE SEQUENCE</scope>
</reference>
<evidence type="ECO:0000313" key="2">
    <source>
        <dbReference type="EMBL" id="CAF9912492.1"/>
    </source>
</evidence>
<dbReference type="Proteomes" id="UP000664203">
    <property type="component" value="Unassembled WGS sequence"/>
</dbReference>
<dbReference type="AlphaFoldDB" id="A0A8H3EUC6"/>
<dbReference type="OrthoDB" id="5276244at2759"/>
<keyword evidence="3" id="KW-1185">Reference proteome</keyword>
<protein>
    <submittedName>
        <fullName evidence="2">Uncharacterized protein</fullName>
    </submittedName>
</protein>
<evidence type="ECO:0000256" key="1">
    <source>
        <dbReference type="SAM" id="SignalP"/>
    </source>
</evidence>
<feature type="signal peptide" evidence="1">
    <location>
        <begin position="1"/>
        <end position="22"/>
    </location>
</feature>
<sequence>MSHTFFLTHIFFVVLLSVTSLAGSVSNSQRIVERDNKWNLKCGNAPTVVAGSLLNASDVSNPLPQVLPDSGSNQPWLRYLWCIPGTKTYLFLNNGRLEPPPLTYRDVRSALAQATVQAQNNLTQHGDGPIIGHYNGFMTPGFNWYMTPPATNFQVYAQSSKGVLTWGVLVAALTGLGQYVNGTYDYGDDPIVFQINDGQWGEVGIGYVGYIDPNDPEEKCIYEDVQGEESYCKDITAGKVIN</sequence>
<keyword evidence="1" id="KW-0732">Signal</keyword>
<dbReference type="EMBL" id="CAJPDR010000055">
    <property type="protein sequence ID" value="CAF9912492.1"/>
    <property type="molecule type" value="Genomic_DNA"/>
</dbReference>
<proteinExistence type="predicted"/>
<organism evidence="2 3">
    <name type="scientific">Alectoria fallacina</name>
    <dbReference type="NCBI Taxonomy" id="1903189"/>
    <lineage>
        <taxon>Eukaryota</taxon>
        <taxon>Fungi</taxon>
        <taxon>Dikarya</taxon>
        <taxon>Ascomycota</taxon>
        <taxon>Pezizomycotina</taxon>
        <taxon>Lecanoromycetes</taxon>
        <taxon>OSLEUM clade</taxon>
        <taxon>Lecanoromycetidae</taxon>
        <taxon>Lecanorales</taxon>
        <taxon>Lecanorineae</taxon>
        <taxon>Parmeliaceae</taxon>
        <taxon>Alectoria</taxon>
    </lineage>
</organism>
<accession>A0A8H3EUC6</accession>
<evidence type="ECO:0000313" key="3">
    <source>
        <dbReference type="Proteomes" id="UP000664203"/>
    </source>
</evidence>
<feature type="chain" id="PRO_5034946154" evidence="1">
    <location>
        <begin position="23"/>
        <end position="242"/>
    </location>
</feature>
<comment type="caution">
    <text evidence="2">The sequence shown here is derived from an EMBL/GenBank/DDBJ whole genome shotgun (WGS) entry which is preliminary data.</text>
</comment>
<gene>
    <name evidence="2" type="ORF">ALECFALPRED_008129</name>
</gene>